<evidence type="ECO:0000256" key="1">
    <source>
        <dbReference type="SAM" id="MobiDB-lite"/>
    </source>
</evidence>
<organism evidence="2 3">
    <name type="scientific">Nocardioides daphniae</name>
    <dbReference type="NCBI Taxonomy" id="402297"/>
    <lineage>
        <taxon>Bacteria</taxon>
        <taxon>Bacillati</taxon>
        <taxon>Actinomycetota</taxon>
        <taxon>Actinomycetes</taxon>
        <taxon>Propionibacteriales</taxon>
        <taxon>Nocardioidaceae</taxon>
        <taxon>Nocardioides</taxon>
    </lineage>
</organism>
<dbReference type="Proteomes" id="UP000630594">
    <property type="component" value="Unassembled WGS sequence"/>
</dbReference>
<sequence>MLVVGPDPVVGGGDPSDVGDGSVVPGRPPDGEDGGAGAGDSLASSAHPAEKSKKRQTIAQTVARPSRAAPAPTVLRMQPSRVLMTITAPRDVFSR</sequence>
<accession>A0ABQ1QL92</accession>
<evidence type="ECO:0000313" key="2">
    <source>
        <dbReference type="EMBL" id="GGD30517.1"/>
    </source>
</evidence>
<keyword evidence="3" id="KW-1185">Reference proteome</keyword>
<protein>
    <submittedName>
        <fullName evidence="2">Uncharacterized protein</fullName>
    </submittedName>
</protein>
<comment type="caution">
    <text evidence="2">The sequence shown here is derived from an EMBL/GenBank/DDBJ whole genome shotgun (WGS) entry which is preliminary data.</text>
</comment>
<reference evidence="3" key="1">
    <citation type="journal article" date="2019" name="Int. J. Syst. Evol. Microbiol.">
        <title>The Global Catalogue of Microorganisms (GCM) 10K type strain sequencing project: providing services to taxonomists for standard genome sequencing and annotation.</title>
        <authorList>
            <consortium name="The Broad Institute Genomics Platform"/>
            <consortium name="The Broad Institute Genome Sequencing Center for Infectious Disease"/>
            <person name="Wu L."/>
            <person name="Ma J."/>
        </authorList>
    </citation>
    <scope>NUCLEOTIDE SEQUENCE [LARGE SCALE GENOMIC DNA]</scope>
    <source>
        <strain evidence="3">CCM 7403</strain>
    </source>
</reference>
<feature type="region of interest" description="Disordered" evidence="1">
    <location>
        <begin position="1"/>
        <end position="76"/>
    </location>
</feature>
<name>A0ABQ1QL92_9ACTN</name>
<gene>
    <name evidence="2" type="ORF">GCM10007231_32440</name>
</gene>
<proteinExistence type="predicted"/>
<feature type="compositionally biased region" description="Low complexity" evidence="1">
    <location>
        <begin position="1"/>
        <end position="25"/>
    </location>
</feature>
<evidence type="ECO:0000313" key="3">
    <source>
        <dbReference type="Proteomes" id="UP000630594"/>
    </source>
</evidence>
<dbReference type="EMBL" id="BMCK01000006">
    <property type="protein sequence ID" value="GGD30517.1"/>
    <property type="molecule type" value="Genomic_DNA"/>
</dbReference>